<dbReference type="Gene3D" id="3.40.630.30">
    <property type="match status" value="1"/>
</dbReference>
<dbReference type="InterPro" id="IPR000182">
    <property type="entry name" value="GNAT_dom"/>
</dbReference>
<dbReference type="RefSeq" id="WP_243917333.1">
    <property type="nucleotide sequence ID" value="NZ_JALHLG010000003.1"/>
</dbReference>
<evidence type="ECO:0000313" key="4">
    <source>
        <dbReference type="EMBL" id="MCJ2185509.1"/>
    </source>
</evidence>
<reference evidence="4 5" key="1">
    <citation type="submission" date="2022-04" db="EMBL/GenBank/DDBJ databases">
        <title>Identification of a novel bacterium isolated from mangrove sediments.</title>
        <authorList>
            <person name="Pan X."/>
        </authorList>
    </citation>
    <scope>NUCLEOTIDE SEQUENCE [LARGE SCALE GENOMIC DNA]</scope>
    <source>
        <strain evidence="4 5">B2638</strain>
    </source>
</reference>
<protein>
    <submittedName>
        <fullName evidence="4">GNAT family N-acetyltransferase</fullName>
    </submittedName>
</protein>
<keyword evidence="1" id="KW-0808">Transferase</keyword>
<evidence type="ECO:0000259" key="3">
    <source>
        <dbReference type="PROSITE" id="PS51186"/>
    </source>
</evidence>
<sequence length="147" mass="16486">MNVRLASVWDIDLLVPLFDAYRQFYKQPSDIGAARSFLKERFEHQQSIILMAIEDGEALGFTQLYPAFSSTRLARTLILNDLFVASDARKRGVGRALLDAARDYGNRIGAVRLSLSTAIGNTTAQRVYEDAGWTRDEQFYAYGIALA</sequence>
<dbReference type="EMBL" id="JALHLG010000003">
    <property type="protein sequence ID" value="MCJ2185509.1"/>
    <property type="molecule type" value="Genomic_DNA"/>
</dbReference>
<dbReference type="PANTHER" id="PTHR43877">
    <property type="entry name" value="AMINOALKYLPHOSPHONATE N-ACETYLTRANSFERASE-RELATED-RELATED"/>
    <property type="match status" value="1"/>
</dbReference>
<evidence type="ECO:0000256" key="1">
    <source>
        <dbReference type="ARBA" id="ARBA00022679"/>
    </source>
</evidence>
<evidence type="ECO:0000256" key="2">
    <source>
        <dbReference type="ARBA" id="ARBA00023315"/>
    </source>
</evidence>
<dbReference type="Proteomes" id="UP001202281">
    <property type="component" value="Unassembled WGS sequence"/>
</dbReference>
<organism evidence="4 5">
    <name type="scientific">Novosphingobium beihaiensis</name>
    <dbReference type="NCBI Taxonomy" id="2930389"/>
    <lineage>
        <taxon>Bacteria</taxon>
        <taxon>Pseudomonadati</taxon>
        <taxon>Pseudomonadota</taxon>
        <taxon>Alphaproteobacteria</taxon>
        <taxon>Sphingomonadales</taxon>
        <taxon>Sphingomonadaceae</taxon>
        <taxon>Novosphingobium</taxon>
    </lineage>
</organism>
<keyword evidence="5" id="KW-1185">Reference proteome</keyword>
<evidence type="ECO:0000313" key="5">
    <source>
        <dbReference type="Proteomes" id="UP001202281"/>
    </source>
</evidence>
<keyword evidence="2" id="KW-0012">Acyltransferase</keyword>
<proteinExistence type="predicted"/>
<accession>A0ABT0BKE6</accession>
<dbReference type="InterPro" id="IPR016181">
    <property type="entry name" value="Acyl_CoA_acyltransferase"/>
</dbReference>
<comment type="caution">
    <text evidence="4">The sequence shown here is derived from an EMBL/GenBank/DDBJ whole genome shotgun (WGS) entry which is preliminary data.</text>
</comment>
<dbReference type="Pfam" id="PF00583">
    <property type="entry name" value="Acetyltransf_1"/>
    <property type="match status" value="1"/>
</dbReference>
<gene>
    <name evidence="4" type="ORF">MTR66_01640</name>
</gene>
<name>A0ABT0BKE6_9SPHN</name>
<feature type="domain" description="N-acetyltransferase" evidence="3">
    <location>
        <begin position="1"/>
        <end position="147"/>
    </location>
</feature>
<dbReference type="PROSITE" id="PS51186">
    <property type="entry name" value="GNAT"/>
    <property type="match status" value="1"/>
</dbReference>
<dbReference type="SUPFAM" id="SSF55729">
    <property type="entry name" value="Acyl-CoA N-acyltransferases (Nat)"/>
    <property type="match status" value="1"/>
</dbReference>
<dbReference type="CDD" id="cd04301">
    <property type="entry name" value="NAT_SF"/>
    <property type="match status" value="1"/>
</dbReference>
<dbReference type="PANTHER" id="PTHR43877:SF2">
    <property type="entry name" value="AMINOALKYLPHOSPHONATE N-ACETYLTRANSFERASE-RELATED"/>
    <property type="match status" value="1"/>
</dbReference>
<dbReference type="InterPro" id="IPR050832">
    <property type="entry name" value="Bact_Acetyltransf"/>
</dbReference>